<keyword evidence="2" id="KW-0472">Membrane</keyword>
<dbReference type="EMBL" id="LR796660">
    <property type="protein sequence ID" value="CAB4157396.1"/>
    <property type="molecule type" value="Genomic_DNA"/>
</dbReference>
<evidence type="ECO:0000256" key="1">
    <source>
        <dbReference type="SAM" id="MobiDB-lite"/>
    </source>
</evidence>
<accession>A0A6J5NI09</accession>
<protein>
    <submittedName>
        <fullName evidence="3">Uncharacterized protein</fullName>
    </submittedName>
</protein>
<organism evidence="3">
    <name type="scientific">uncultured Caudovirales phage</name>
    <dbReference type="NCBI Taxonomy" id="2100421"/>
    <lineage>
        <taxon>Viruses</taxon>
        <taxon>Duplodnaviria</taxon>
        <taxon>Heunggongvirae</taxon>
        <taxon>Uroviricota</taxon>
        <taxon>Caudoviricetes</taxon>
        <taxon>Peduoviridae</taxon>
        <taxon>Maltschvirus</taxon>
        <taxon>Maltschvirus maltsch</taxon>
    </lineage>
</organism>
<evidence type="ECO:0000256" key="2">
    <source>
        <dbReference type="SAM" id="Phobius"/>
    </source>
</evidence>
<feature type="region of interest" description="Disordered" evidence="1">
    <location>
        <begin position="1"/>
        <end position="25"/>
    </location>
</feature>
<keyword evidence="2" id="KW-0812">Transmembrane</keyword>
<keyword evidence="2" id="KW-1133">Transmembrane helix</keyword>
<gene>
    <name evidence="3" type="ORF">UFOVP679_20</name>
</gene>
<feature type="transmembrane region" description="Helical" evidence="2">
    <location>
        <begin position="35"/>
        <end position="54"/>
    </location>
</feature>
<feature type="compositionally biased region" description="Polar residues" evidence="1">
    <location>
        <begin position="7"/>
        <end position="18"/>
    </location>
</feature>
<proteinExistence type="predicted"/>
<sequence length="55" mass="6171">MNHVDARQQSAAETSQSDRGWDFRPVDEKPSLRPYFLIAGAAMLLIGFCFIASVR</sequence>
<reference evidence="3" key="1">
    <citation type="submission" date="2020-04" db="EMBL/GenBank/DDBJ databases">
        <authorList>
            <person name="Chiriac C."/>
            <person name="Salcher M."/>
            <person name="Ghai R."/>
            <person name="Kavagutti S V."/>
        </authorList>
    </citation>
    <scope>NUCLEOTIDE SEQUENCE</scope>
</reference>
<evidence type="ECO:0000313" key="3">
    <source>
        <dbReference type="EMBL" id="CAB4157396.1"/>
    </source>
</evidence>
<name>A0A6J5NI09_9CAUD</name>